<evidence type="ECO:0000256" key="2">
    <source>
        <dbReference type="ARBA" id="ARBA00022723"/>
    </source>
</evidence>
<organism evidence="11 12">
    <name type="scientific">Dorcoceras hygrometricum</name>
    <dbReference type="NCBI Taxonomy" id="472368"/>
    <lineage>
        <taxon>Eukaryota</taxon>
        <taxon>Viridiplantae</taxon>
        <taxon>Streptophyta</taxon>
        <taxon>Embryophyta</taxon>
        <taxon>Tracheophyta</taxon>
        <taxon>Spermatophyta</taxon>
        <taxon>Magnoliopsida</taxon>
        <taxon>eudicotyledons</taxon>
        <taxon>Gunneridae</taxon>
        <taxon>Pentapetalae</taxon>
        <taxon>asterids</taxon>
        <taxon>lamiids</taxon>
        <taxon>Lamiales</taxon>
        <taxon>Gesneriaceae</taxon>
        <taxon>Didymocarpoideae</taxon>
        <taxon>Trichosporeae</taxon>
        <taxon>Loxocarpinae</taxon>
        <taxon>Dorcoceras</taxon>
    </lineage>
</organism>
<dbReference type="GO" id="GO:0000976">
    <property type="term" value="F:transcription cis-regulatory region binding"/>
    <property type="evidence" value="ECO:0007669"/>
    <property type="project" value="TreeGrafter"/>
</dbReference>
<dbReference type="GO" id="GO:0050793">
    <property type="term" value="P:regulation of developmental process"/>
    <property type="evidence" value="ECO:0007669"/>
    <property type="project" value="TreeGrafter"/>
</dbReference>
<dbReference type="NCBIfam" id="TIGR01566">
    <property type="entry name" value="ZF_HD_prot_N"/>
    <property type="match status" value="1"/>
</dbReference>
<dbReference type="AlphaFoldDB" id="A0A2Z7CTL8"/>
<name>A0A2Z7CTL8_9LAMI</name>
<dbReference type="InterPro" id="IPR006455">
    <property type="entry name" value="Homeodomain_ZF_HD"/>
</dbReference>
<evidence type="ECO:0000256" key="1">
    <source>
        <dbReference type="ARBA" id="ARBA00004123"/>
    </source>
</evidence>
<evidence type="ECO:0000259" key="10">
    <source>
        <dbReference type="PROSITE" id="PS51523"/>
    </source>
</evidence>
<keyword evidence="2" id="KW-0479">Metal-binding</keyword>
<dbReference type="OrthoDB" id="694008at2759"/>
<dbReference type="EMBL" id="KQ994472">
    <property type="protein sequence ID" value="KZV48186.1"/>
    <property type="molecule type" value="Genomic_DNA"/>
</dbReference>
<comment type="subcellular location">
    <subcellularLocation>
        <location evidence="1">Nucleus</location>
    </subcellularLocation>
</comment>
<keyword evidence="9" id="KW-0539">Nucleus</keyword>
<dbReference type="InterPro" id="IPR009057">
    <property type="entry name" value="Homeodomain-like_sf"/>
</dbReference>
<keyword evidence="12" id="KW-1185">Reference proteome</keyword>
<keyword evidence="7 11" id="KW-0371">Homeobox</keyword>
<dbReference type="Proteomes" id="UP000250235">
    <property type="component" value="Unassembled WGS sequence"/>
</dbReference>
<keyword evidence="6 11" id="KW-0238">DNA-binding</keyword>
<keyword evidence="4" id="KW-0862">Zinc</keyword>
<evidence type="ECO:0000313" key="11">
    <source>
        <dbReference type="EMBL" id="KZV48186.1"/>
    </source>
</evidence>
<dbReference type="Pfam" id="PF04770">
    <property type="entry name" value="ZF-HD_dimer"/>
    <property type="match status" value="1"/>
</dbReference>
<dbReference type="PANTHER" id="PTHR31948:SF163">
    <property type="entry name" value="ZINC-FINGER HOMEODOMAIN PROTEIN 3"/>
    <property type="match status" value="1"/>
</dbReference>
<evidence type="ECO:0000256" key="3">
    <source>
        <dbReference type="ARBA" id="ARBA00022771"/>
    </source>
</evidence>
<proteinExistence type="predicted"/>
<dbReference type="GO" id="GO:0005634">
    <property type="term" value="C:nucleus"/>
    <property type="evidence" value="ECO:0007669"/>
    <property type="project" value="UniProtKB-SubCell"/>
</dbReference>
<keyword evidence="8" id="KW-0804">Transcription</keyword>
<evidence type="ECO:0000256" key="6">
    <source>
        <dbReference type="ARBA" id="ARBA00023125"/>
    </source>
</evidence>
<keyword evidence="5" id="KW-0805">Transcription regulation</keyword>
<dbReference type="GO" id="GO:0008270">
    <property type="term" value="F:zinc ion binding"/>
    <property type="evidence" value="ECO:0007669"/>
    <property type="project" value="UniProtKB-KW"/>
</dbReference>
<evidence type="ECO:0000313" key="12">
    <source>
        <dbReference type="Proteomes" id="UP000250235"/>
    </source>
</evidence>
<dbReference type="GO" id="GO:0003700">
    <property type="term" value="F:DNA-binding transcription factor activity"/>
    <property type="evidence" value="ECO:0007669"/>
    <property type="project" value="TreeGrafter"/>
</dbReference>
<dbReference type="PROSITE" id="PS51523">
    <property type="entry name" value="ZF_HD_DIMER"/>
    <property type="match status" value="1"/>
</dbReference>
<keyword evidence="3" id="KW-0863">Zinc-finger</keyword>
<dbReference type="SUPFAM" id="SSF46689">
    <property type="entry name" value="Homeodomain-like"/>
    <property type="match status" value="1"/>
</dbReference>
<evidence type="ECO:0000256" key="4">
    <source>
        <dbReference type="ARBA" id="ARBA00022833"/>
    </source>
</evidence>
<reference evidence="11 12" key="1">
    <citation type="journal article" date="2015" name="Proc. Natl. Acad. Sci. U.S.A.">
        <title>The resurrection genome of Boea hygrometrica: A blueprint for survival of dehydration.</title>
        <authorList>
            <person name="Xiao L."/>
            <person name="Yang G."/>
            <person name="Zhang L."/>
            <person name="Yang X."/>
            <person name="Zhao S."/>
            <person name="Ji Z."/>
            <person name="Zhou Q."/>
            <person name="Hu M."/>
            <person name="Wang Y."/>
            <person name="Chen M."/>
            <person name="Xu Y."/>
            <person name="Jin H."/>
            <person name="Xiao X."/>
            <person name="Hu G."/>
            <person name="Bao F."/>
            <person name="Hu Y."/>
            <person name="Wan P."/>
            <person name="Li L."/>
            <person name="Deng X."/>
            <person name="Kuang T."/>
            <person name="Xiang C."/>
            <person name="Zhu J.K."/>
            <person name="Oliver M.J."/>
            <person name="He Y."/>
        </authorList>
    </citation>
    <scope>NUCLEOTIDE SEQUENCE [LARGE SCALE GENOMIC DNA]</scope>
    <source>
        <strain evidence="12">cv. XS01</strain>
    </source>
</reference>
<dbReference type="FunFam" id="1.10.10.60:FF:000257">
    <property type="entry name" value="Zinc-finger homeodomain protein 2"/>
    <property type="match status" value="1"/>
</dbReference>
<evidence type="ECO:0000256" key="7">
    <source>
        <dbReference type="ARBA" id="ARBA00023155"/>
    </source>
</evidence>
<accession>A0A2Z7CTL8</accession>
<gene>
    <name evidence="11" type="ORF">F511_20319</name>
</gene>
<protein>
    <submittedName>
        <fullName evidence="11">Homeobox protein 31</fullName>
    </submittedName>
</protein>
<dbReference type="Gene3D" id="1.10.10.60">
    <property type="entry name" value="Homeodomain-like"/>
    <property type="match status" value="1"/>
</dbReference>
<dbReference type="NCBIfam" id="TIGR01565">
    <property type="entry name" value="homeo_ZF_HD"/>
    <property type="match status" value="1"/>
</dbReference>
<evidence type="ECO:0000256" key="9">
    <source>
        <dbReference type="ARBA" id="ARBA00023242"/>
    </source>
</evidence>
<sequence length="243" mass="27319">MEVPSKEDEMPVPLTTRMIHQIPTAHNHNIVIPAYSCPQIIPSNSQIIFKYKECMKNHAIAVGGNATDGCGEFLPDGEEGTIEALSCSACNCHRNFHRKEIAADAENYCCRLDEYNPRNGGKVSFLGHQRNALEYQAGTLVSSTTFARQMGGGAAAGPSQVVKKRFRTKFTQEQKEKMQDFAEKVGWKIQKLEEYAVQSFCQEVGVEKRVLRVWMHNNKHNFTKKNISQPNGEKLNLQVSETN</sequence>
<dbReference type="PANTHER" id="PTHR31948">
    <property type="entry name" value="ZINC-FINGER HOMEODOMAIN PROTEIN 2"/>
    <property type="match status" value="1"/>
</dbReference>
<evidence type="ECO:0000256" key="8">
    <source>
        <dbReference type="ARBA" id="ARBA00023163"/>
    </source>
</evidence>
<feature type="domain" description="ZF-HD dimerization-type" evidence="10">
    <location>
        <begin position="51"/>
        <end position="100"/>
    </location>
</feature>
<evidence type="ECO:0000256" key="5">
    <source>
        <dbReference type="ARBA" id="ARBA00023015"/>
    </source>
</evidence>
<dbReference type="InterPro" id="IPR006456">
    <property type="entry name" value="ZF_HD_homeobox_Cys/His_dimer"/>
</dbReference>